<evidence type="ECO:0000256" key="1">
    <source>
        <dbReference type="SAM" id="MobiDB-lite"/>
    </source>
</evidence>
<evidence type="ECO:0000259" key="2">
    <source>
        <dbReference type="Pfam" id="PF13406"/>
    </source>
</evidence>
<proteinExistence type="predicted"/>
<organism evidence="3 4">
    <name type="scientific">Streptomyces qinglanensis</name>
    <dbReference type="NCBI Taxonomy" id="943816"/>
    <lineage>
        <taxon>Bacteria</taxon>
        <taxon>Bacillati</taxon>
        <taxon>Actinomycetota</taxon>
        <taxon>Actinomycetes</taxon>
        <taxon>Kitasatosporales</taxon>
        <taxon>Streptomycetaceae</taxon>
        <taxon>Streptomyces</taxon>
    </lineage>
</organism>
<protein>
    <submittedName>
        <fullName evidence="3">Membrane-bound lytic murein transglycosylase B</fullName>
    </submittedName>
</protein>
<keyword evidence="4" id="KW-1185">Reference proteome</keyword>
<dbReference type="OrthoDB" id="9796191at2"/>
<feature type="region of interest" description="Disordered" evidence="1">
    <location>
        <begin position="1"/>
        <end position="33"/>
    </location>
</feature>
<feature type="compositionally biased region" description="Gly residues" evidence="1">
    <location>
        <begin position="331"/>
        <end position="355"/>
    </location>
</feature>
<evidence type="ECO:0000313" key="3">
    <source>
        <dbReference type="EMBL" id="SER96515.1"/>
    </source>
</evidence>
<dbReference type="PANTHER" id="PTHR30163:SF8">
    <property type="entry name" value="LYTIC MUREIN TRANSGLYCOSYLASE"/>
    <property type="match status" value="1"/>
</dbReference>
<name>A0A1H9TH21_9ACTN</name>
<dbReference type="InterPro" id="IPR043426">
    <property type="entry name" value="MltB-like"/>
</dbReference>
<dbReference type="SUPFAM" id="SSF53955">
    <property type="entry name" value="Lysozyme-like"/>
    <property type="match status" value="1"/>
</dbReference>
<evidence type="ECO:0000313" key="4">
    <source>
        <dbReference type="Proteomes" id="UP000182841"/>
    </source>
</evidence>
<dbReference type="Pfam" id="PF13406">
    <property type="entry name" value="SLT_2"/>
    <property type="match status" value="1"/>
</dbReference>
<dbReference type="EMBL" id="FOGO01000006">
    <property type="protein sequence ID" value="SER96515.1"/>
    <property type="molecule type" value="Genomic_DNA"/>
</dbReference>
<dbReference type="AlphaFoldDB" id="A0A1H9TH21"/>
<dbReference type="InterPro" id="IPR031304">
    <property type="entry name" value="SLT_2"/>
</dbReference>
<feature type="region of interest" description="Disordered" evidence="1">
    <location>
        <begin position="293"/>
        <end position="421"/>
    </location>
</feature>
<dbReference type="GO" id="GO:0008933">
    <property type="term" value="F:peptidoglycan lytic transglycosylase activity"/>
    <property type="evidence" value="ECO:0007669"/>
    <property type="project" value="TreeGrafter"/>
</dbReference>
<dbReference type="CDD" id="cd13399">
    <property type="entry name" value="Slt35-like"/>
    <property type="match status" value="1"/>
</dbReference>
<feature type="compositionally biased region" description="Low complexity" evidence="1">
    <location>
        <begin position="382"/>
        <end position="392"/>
    </location>
</feature>
<accession>A0A1H9TH21</accession>
<dbReference type="Gene3D" id="1.10.530.10">
    <property type="match status" value="1"/>
</dbReference>
<dbReference type="InterPro" id="IPR023346">
    <property type="entry name" value="Lysozyme-like_dom_sf"/>
</dbReference>
<feature type="compositionally biased region" description="Basic and acidic residues" evidence="1">
    <location>
        <begin position="311"/>
        <end position="330"/>
    </location>
</feature>
<sequence length="421" mass="42094">MMQQEGTRARRGGSHTAAVARGAAARPGGGRRVRLRRRAAGTALAALAVAALTASQAPGAVGPPQAREPWKPVRTGTPYPEGAADDGSYHVELPPLAGSDGIRSARTPGLRARAAAESGIPATVLRAYRNAEQRLRSQDPGCGLRWELLAALGKVESGQARGGDLRSDGTTRKPILGPVLDGAGFARITDTDGGVWDGDTRFDRAVGPMQFIPGTWRSWGADGNGDGRKDPHNIHDAALAAGRYLCAGDRDLTSSAQLRAAILSYNHSGAYLRTVLAWFDFYRKGTHAVPDGEGVLPASPGAGGAGTAGDKSGKNDKGRKNDKGKGKDEGGGATSGGRTPGSGGTAGGGGGGAEPGGSPSPRPTGSPDPDDSGTPGGGSGESPGCPQDSGSPTPGPANSPSPSPTPTPTGSDAPCGSGEGG</sequence>
<feature type="compositionally biased region" description="Pro residues" evidence="1">
    <location>
        <begin position="393"/>
        <end position="407"/>
    </location>
</feature>
<dbReference type="RefSeq" id="WP_075000780.1">
    <property type="nucleotide sequence ID" value="NZ_FOGO01000006.1"/>
</dbReference>
<dbReference type="PANTHER" id="PTHR30163">
    <property type="entry name" value="MEMBRANE-BOUND LYTIC MUREIN TRANSGLYCOSYLASE B"/>
    <property type="match status" value="1"/>
</dbReference>
<feature type="domain" description="Transglycosylase SLT" evidence="2">
    <location>
        <begin position="205"/>
        <end position="245"/>
    </location>
</feature>
<dbReference type="Proteomes" id="UP000182841">
    <property type="component" value="Unassembled WGS sequence"/>
</dbReference>
<reference evidence="4" key="1">
    <citation type="submission" date="2016-10" db="EMBL/GenBank/DDBJ databases">
        <authorList>
            <person name="Varghese N."/>
            <person name="Submissions S."/>
        </authorList>
    </citation>
    <scope>NUCLEOTIDE SEQUENCE [LARGE SCALE GENOMIC DNA]</scope>
    <source>
        <strain evidence="4">CGMCC 4.6825</strain>
    </source>
</reference>
<gene>
    <name evidence="3" type="ORF">SAMN05421870_106145</name>
</gene>
<feature type="compositionally biased region" description="Low complexity" evidence="1">
    <location>
        <begin position="16"/>
        <end position="26"/>
    </location>
</feature>
<dbReference type="GO" id="GO:0009253">
    <property type="term" value="P:peptidoglycan catabolic process"/>
    <property type="evidence" value="ECO:0007669"/>
    <property type="project" value="TreeGrafter"/>
</dbReference>
<dbReference type="STRING" id="943816.AN217_18160"/>